<dbReference type="AlphaFoldDB" id="M2RGP5"/>
<name>M2RGP5_CERS8</name>
<dbReference type="EMBL" id="KB445795">
    <property type="protein sequence ID" value="EMD37956.1"/>
    <property type="molecule type" value="Genomic_DNA"/>
</dbReference>
<dbReference type="HOGENOM" id="CLU_1408584_0_0_1"/>
<gene>
    <name evidence="2" type="ORF">CERSUDRAFT_104616</name>
</gene>
<evidence type="ECO:0000256" key="1">
    <source>
        <dbReference type="SAM" id="MobiDB-lite"/>
    </source>
</evidence>
<evidence type="ECO:0000313" key="3">
    <source>
        <dbReference type="Proteomes" id="UP000016930"/>
    </source>
</evidence>
<proteinExistence type="predicted"/>
<protein>
    <submittedName>
        <fullName evidence="2">Uncharacterized protein</fullName>
    </submittedName>
</protein>
<keyword evidence="3" id="KW-1185">Reference proteome</keyword>
<evidence type="ECO:0000313" key="2">
    <source>
        <dbReference type="EMBL" id="EMD37956.1"/>
    </source>
</evidence>
<feature type="compositionally biased region" description="Low complexity" evidence="1">
    <location>
        <begin position="120"/>
        <end position="132"/>
    </location>
</feature>
<organism evidence="2 3">
    <name type="scientific">Ceriporiopsis subvermispora (strain B)</name>
    <name type="common">White-rot fungus</name>
    <name type="synonym">Gelatoporia subvermispora</name>
    <dbReference type="NCBI Taxonomy" id="914234"/>
    <lineage>
        <taxon>Eukaryota</taxon>
        <taxon>Fungi</taxon>
        <taxon>Dikarya</taxon>
        <taxon>Basidiomycota</taxon>
        <taxon>Agaricomycotina</taxon>
        <taxon>Agaricomycetes</taxon>
        <taxon>Polyporales</taxon>
        <taxon>Gelatoporiaceae</taxon>
        <taxon>Gelatoporia</taxon>
    </lineage>
</organism>
<accession>M2RGP5</accession>
<feature type="region of interest" description="Disordered" evidence="1">
    <location>
        <begin position="115"/>
        <end position="134"/>
    </location>
</feature>
<reference evidence="2 3" key="1">
    <citation type="journal article" date="2012" name="Proc. Natl. Acad. Sci. U.S.A.">
        <title>Comparative genomics of Ceriporiopsis subvermispora and Phanerochaete chrysosporium provide insight into selective ligninolysis.</title>
        <authorList>
            <person name="Fernandez-Fueyo E."/>
            <person name="Ruiz-Duenas F.J."/>
            <person name="Ferreira P."/>
            <person name="Floudas D."/>
            <person name="Hibbett D.S."/>
            <person name="Canessa P."/>
            <person name="Larrondo L.F."/>
            <person name="James T.Y."/>
            <person name="Seelenfreund D."/>
            <person name="Lobos S."/>
            <person name="Polanco R."/>
            <person name="Tello M."/>
            <person name="Honda Y."/>
            <person name="Watanabe T."/>
            <person name="Watanabe T."/>
            <person name="Ryu J.S."/>
            <person name="Kubicek C.P."/>
            <person name="Schmoll M."/>
            <person name="Gaskell J."/>
            <person name="Hammel K.E."/>
            <person name="St John F.J."/>
            <person name="Vanden Wymelenberg A."/>
            <person name="Sabat G."/>
            <person name="Splinter BonDurant S."/>
            <person name="Syed K."/>
            <person name="Yadav J.S."/>
            <person name="Doddapaneni H."/>
            <person name="Subramanian V."/>
            <person name="Lavin J.L."/>
            <person name="Oguiza J.A."/>
            <person name="Perez G."/>
            <person name="Pisabarro A.G."/>
            <person name="Ramirez L."/>
            <person name="Santoyo F."/>
            <person name="Master E."/>
            <person name="Coutinho P.M."/>
            <person name="Henrissat B."/>
            <person name="Lombard V."/>
            <person name="Magnuson J.K."/>
            <person name="Kuees U."/>
            <person name="Hori C."/>
            <person name="Igarashi K."/>
            <person name="Samejima M."/>
            <person name="Held B.W."/>
            <person name="Barry K.W."/>
            <person name="LaButti K.M."/>
            <person name="Lapidus A."/>
            <person name="Lindquist E.A."/>
            <person name="Lucas S.M."/>
            <person name="Riley R."/>
            <person name="Salamov A.A."/>
            <person name="Hoffmeister D."/>
            <person name="Schwenk D."/>
            <person name="Hadar Y."/>
            <person name="Yarden O."/>
            <person name="de Vries R.P."/>
            <person name="Wiebenga A."/>
            <person name="Stenlid J."/>
            <person name="Eastwood D."/>
            <person name="Grigoriev I.V."/>
            <person name="Berka R.M."/>
            <person name="Blanchette R.A."/>
            <person name="Kersten P."/>
            <person name="Martinez A.T."/>
            <person name="Vicuna R."/>
            <person name="Cullen D."/>
        </authorList>
    </citation>
    <scope>NUCLEOTIDE SEQUENCE [LARGE SCALE GENOMIC DNA]</scope>
    <source>
        <strain evidence="2 3">B</strain>
    </source>
</reference>
<sequence>MRELRRRTRCLLDQLGQMSRTLCDRRNTQVIRVCELRALDEPLSLDVMLEEVSKVEELQKDVDRFGYELEKLLATRLEWNVIDRRRCAIEALVNGDMNGRDFSADTSTETLCNMDAPIDTPTSPRSSCTTRSDGTVDVSGDSKAVVLYNPCLLLGRRSAHPLKTQCTERPTEVSFGPLRTPALGRAEVWDDVQ</sequence>
<dbReference type="Proteomes" id="UP000016930">
    <property type="component" value="Unassembled WGS sequence"/>
</dbReference>